<dbReference type="InterPro" id="IPR045010">
    <property type="entry name" value="MDR_fam"/>
</dbReference>
<dbReference type="GO" id="GO:0016628">
    <property type="term" value="F:oxidoreductase activity, acting on the CH-CH group of donors, NAD or NADP as acceptor"/>
    <property type="evidence" value="ECO:0007669"/>
    <property type="project" value="InterPro"/>
</dbReference>
<dbReference type="AlphaFoldDB" id="A0AA39QU13"/>
<dbReference type="InterPro" id="IPR041694">
    <property type="entry name" value="ADH_N_2"/>
</dbReference>
<dbReference type="SMART" id="SM00829">
    <property type="entry name" value="PKS_ER"/>
    <property type="match status" value="1"/>
</dbReference>
<evidence type="ECO:0000259" key="2">
    <source>
        <dbReference type="SMART" id="SM00829"/>
    </source>
</evidence>
<dbReference type="CDD" id="cd05288">
    <property type="entry name" value="PGDH"/>
    <property type="match status" value="1"/>
</dbReference>
<dbReference type="Proteomes" id="UP001166286">
    <property type="component" value="Unassembled WGS sequence"/>
</dbReference>
<dbReference type="PANTHER" id="PTHR43205">
    <property type="entry name" value="PROSTAGLANDIN REDUCTASE"/>
    <property type="match status" value="1"/>
</dbReference>
<dbReference type="Gene3D" id="3.90.180.10">
    <property type="entry name" value="Medium-chain alcohol dehydrogenases, catalytic domain"/>
    <property type="match status" value="1"/>
</dbReference>
<evidence type="ECO:0000313" key="4">
    <source>
        <dbReference type="Proteomes" id="UP001166286"/>
    </source>
</evidence>
<gene>
    <name evidence="3" type="ORF">JMJ35_008593</name>
</gene>
<proteinExistence type="predicted"/>
<reference evidence="3" key="1">
    <citation type="submission" date="2023-03" db="EMBL/GenBank/DDBJ databases">
        <title>Complete genome of Cladonia borealis.</title>
        <authorList>
            <person name="Park H."/>
        </authorList>
    </citation>
    <scope>NUCLEOTIDE SEQUENCE</scope>
    <source>
        <strain evidence="3">ANT050790</strain>
    </source>
</reference>
<accession>A0AA39QU13</accession>
<dbReference type="Pfam" id="PF16884">
    <property type="entry name" value="ADH_N_2"/>
    <property type="match status" value="1"/>
</dbReference>
<organism evidence="3 4">
    <name type="scientific">Cladonia borealis</name>
    <dbReference type="NCBI Taxonomy" id="184061"/>
    <lineage>
        <taxon>Eukaryota</taxon>
        <taxon>Fungi</taxon>
        <taxon>Dikarya</taxon>
        <taxon>Ascomycota</taxon>
        <taxon>Pezizomycotina</taxon>
        <taxon>Lecanoromycetes</taxon>
        <taxon>OSLEUM clade</taxon>
        <taxon>Lecanoromycetidae</taxon>
        <taxon>Lecanorales</taxon>
        <taxon>Lecanorineae</taxon>
        <taxon>Cladoniaceae</taxon>
        <taxon>Cladonia</taxon>
    </lineage>
</organism>
<keyword evidence="4" id="KW-1185">Reference proteome</keyword>
<dbReference type="InterPro" id="IPR013149">
    <property type="entry name" value="ADH-like_C"/>
</dbReference>
<keyword evidence="1" id="KW-0560">Oxidoreductase</keyword>
<dbReference type="PANTHER" id="PTHR43205:SF7">
    <property type="entry name" value="PROSTAGLANDIN REDUCTASE 1"/>
    <property type="match status" value="1"/>
</dbReference>
<protein>
    <recommendedName>
        <fullName evidence="2">Enoyl reductase (ER) domain-containing protein</fullName>
    </recommendedName>
</protein>
<dbReference type="InterPro" id="IPR036291">
    <property type="entry name" value="NAD(P)-bd_dom_sf"/>
</dbReference>
<evidence type="ECO:0000313" key="3">
    <source>
        <dbReference type="EMBL" id="KAK0509222.1"/>
    </source>
</evidence>
<comment type="caution">
    <text evidence="3">The sequence shown here is derived from an EMBL/GenBank/DDBJ whole genome shotgun (WGS) entry which is preliminary data.</text>
</comment>
<sequence length="353" mass="38358">MVQNKGLIFKAIPTDWPVEGKDLSIEDRPFDLDTEPPQNGITVKNYYVSFDPYQRGRMRAPEGTKSYNQPFPLGKAIDNSAVSQILKSNNSKFKEGDIVVGPMPTEEYSIVSGEIASGKVRKLDNPYNLDPKLFVGALGMPGLTAYSSFYAIGEPKKGETIFISAASGAVGQIVGQLAKHEGLKVIGSVGSDEKLAFIEKELGFDGGFNYKKEDPVKALERLAPNGIDIYYENVGGEQLDAAIGALTHFGRIICCGMVSQYNISDPAKRYGVKNVFMVVSKRLKIQGFIVGDANMGPKYAAEHQKNVSKWISEGTFKAQQSVTVGIDNAVKGLLGMLRGDNFGKAVLVIDELK</sequence>
<dbReference type="Pfam" id="PF00107">
    <property type="entry name" value="ADH_zinc_N"/>
    <property type="match status" value="1"/>
</dbReference>
<dbReference type="SUPFAM" id="SSF51735">
    <property type="entry name" value="NAD(P)-binding Rossmann-fold domains"/>
    <property type="match status" value="1"/>
</dbReference>
<feature type="domain" description="Enoyl reductase (ER)" evidence="2">
    <location>
        <begin position="20"/>
        <end position="347"/>
    </location>
</feature>
<evidence type="ECO:0000256" key="1">
    <source>
        <dbReference type="ARBA" id="ARBA00023002"/>
    </source>
</evidence>
<dbReference type="Gene3D" id="3.40.50.720">
    <property type="entry name" value="NAD(P)-binding Rossmann-like Domain"/>
    <property type="match status" value="1"/>
</dbReference>
<dbReference type="SUPFAM" id="SSF50129">
    <property type="entry name" value="GroES-like"/>
    <property type="match status" value="1"/>
</dbReference>
<dbReference type="InterPro" id="IPR011032">
    <property type="entry name" value="GroES-like_sf"/>
</dbReference>
<dbReference type="EMBL" id="JAFEKC020000019">
    <property type="protein sequence ID" value="KAK0509222.1"/>
    <property type="molecule type" value="Genomic_DNA"/>
</dbReference>
<dbReference type="InterPro" id="IPR020843">
    <property type="entry name" value="ER"/>
</dbReference>
<name>A0AA39QU13_9LECA</name>
<dbReference type="FunFam" id="3.40.50.720:FF:000121">
    <property type="entry name" value="Prostaglandin reductase 2"/>
    <property type="match status" value="1"/>
</dbReference>